<dbReference type="InterPro" id="IPR050111">
    <property type="entry name" value="C-type_lectin/snaclec_domain"/>
</dbReference>
<dbReference type="AlphaFoldDB" id="A0A8J5JR28"/>
<name>A0A8J5JR28_HOMAM</name>
<gene>
    <name evidence="3" type="primary">Clec-L27</name>
    <name evidence="3" type="ORF">Hamer_G012676</name>
</gene>
<keyword evidence="1" id="KW-0732">Signal</keyword>
<dbReference type="EMBL" id="JAHLQT010031643">
    <property type="protein sequence ID" value="KAG7160135.1"/>
    <property type="molecule type" value="Genomic_DNA"/>
</dbReference>
<reference evidence="3" key="1">
    <citation type="journal article" date="2021" name="Sci. Adv.">
        <title>The American lobster genome reveals insights on longevity, neural, and immune adaptations.</title>
        <authorList>
            <person name="Polinski J.M."/>
            <person name="Zimin A.V."/>
            <person name="Clark K.F."/>
            <person name="Kohn A.B."/>
            <person name="Sadowski N."/>
            <person name="Timp W."/>
            <person name="Ptitsyn A."/>
            <person name="Khanna P."/>
            <person name="Romanova D.Y."/>
            <person name="Williams P."/>
            <person name="Greenwood S.J."/>
            <person name="Moroz L.L."/>
            <person name="Walt D.R."/>
            <person name="Bodnar A.G."/>
        </authorList>
    </citation>
    <scope>NUCLEOTIDE SEQUENCE</scope>
    <source>
        <strain evidence="3">GMGI-L3</strain>
    </source>
</reference>
<accession>A0A8J5JR28</accession>
<evidence type="ECO:0000256" key="1">
    <source>
        <dbReference type="SAM" id="SignalP"/>
    </source>
</evidence>
<dbReference type="Proteomes" id="UP000747542">
    <property type="component" value="Unassembled WGS sequence"/>
</dbReference>
<dbReference type="PANTHER" id="PTHR22803">
    <property type="entry name" value="MANNOSE, PHOSPHOLIPASE, LECTIN RECEPTOR RELATED"/>
    <property type="match status" value="1"/>
</dbReference>
<comment type="caution">
    <text evidence="3">The sequence shown here is derived from an EMBL/GenBank/DDBJ whole genome shotgun (WGS) entry which is preliminary data.</text>
</comment>
<dbReference type="SMART" id="SM00034">
    <property type="entry name" value="CLECT"/>
    <property type="match status" value="1"/>
</dbReference>
<protein>
    <submittedName>
        <fullName evidence="3">C-type lectin-like 27</fullName>
    </submittedName>
</protein>
<dbReference type="PROSITE" id="PS50041">
    <property type="entry name" value="C_TYPE_LECTIN_2"/>
    <property type="match status" value="1"/>
</dbReference>
<feature type="signal peptide" evidence="1">
    <location>
        <begin position="1"/>
        <end position="18"/>
    </location>
</feature>
<proteinExistence type="predicted"/>
<keyword evidence="4" id="KW-1185">Reference proteome</keyword>
<organism evidence="3 4">
    <name type="scientific">Homarus americanus</name>
    <name type="common">American lobster</name>
    <dbReference type="NCBI Taxonomy" id="6706"/>
    <lineage>
        <taxon>Eukaryota</taxon>
        <taxon>Metazoa</taxon>
        <taxon>Ecdysozoa</taxon>
        <taxon>Arthropoda</taxon>
        <taxon>Crustacea</taxon>
        <taxon>Multicrustacea</taxon>
        <taxon>Malacostraca</taxon>
        <taxon>Eumalacostraca</taxon>
        <taxon>Eucarida</taxon>
        <taxon>Decapoda</taxon>
        <taxon>Pleocyemata</taxon>
        <taxon>Astacidea</taxon>
        <taxon>Nephropoidea</taxon>
        <taxon>Nephropidae</taxon>
        <taxon>Homarus</taxon>
    </lineage>
</organism>
<feature type="chain" id="PRO_5035213421" evidence="1">
    <location>
        <begin position="19"/>
        <end position="157"/>
    </location>
</feature>
<sequence length="157" mass="17488">MRGISCLVAVILVAGCYGCDPGWVDIEGSCYMFHMSTAMPWSDARAFCQESGADLAKVIDSNVHRAFWEYIHTYGLSGSFWLGASDEAVEGDWLWVFDNTRVEKGTNYWALRTTVLGGYQLEPSGGSQENCLALDEGRKHYFNDAACETSYHPICMK</sequence>
<dbReference type="InterPro" id="IPR001304">
    <property type="entry name" value="C-type_lectin-like"/>
</dbReference>
<evidence type="ECO:0000313" key="3">
    <source>
        <dbReference type="EMBL" id="KAG7160135.1"/>
    </source>
</evidence>
<evidence type="ECO:0000259" key="2">
    <source>
        <dbReference type="PROSITE" id="PS50041"/>
    </source>
</evidence>
<dbReference type="OrthoDB" id="7357196at2759"/>
<feature type="domain" description="C-type lectin" evidence="2">
    <location>
        <begin position="26"/>
        <end position="156"/>
    </location>
</feature>
<dbReference type="Pfam" id="PF00059">
    <property type="entry name" value="Lectin_C"/>
    <property type="match status" value="1"/>
</dbReference>
<dbReference type="PROSITE" id="PS51257">
    <property type="entry name" value="PROKAR_LIPOPROTEIN"/>
    <property type="match status" value="1"/>
</dbReference>
<evidence type="ECO:0000313" key="4">
    <source>
        <dbReference type="Proteomes" id="UP000747542"/>
    </source>
</evidence>